<evidence type="ECO:0000313" key="1">
    <source>
        <dbReference type="EMBL" id="KPI83475.1"/>
    </source>
</evidence>
<proteinExistence type="predicted"/>
<accession>A0A0N1PB90</accession>
<comment type="caution">
    <text evidence="1">The sequence shown here is derived from an EMBL/GenBank/DDBJ whole genome shotgun (WGS) entry which is preliminary data.</text>
</comment>
<gene>
    <name evidence="1" type="ORF">ABL78_7496</name>
</gene>
<dbReference type="OrthoDB" id="270157at2759"/>
<protein>
    <submittedName>
        <fullName evidence="1">Uncharacterized protein</fullName>
    </submittedName>
</protein>
<reference evidence="1 2" key="1">
    <citation type="journal article" date="2015" name="PLoS Pathog.">
        <title>Leptomonas seymouri: Adaptations to the Dixenous Life Cycle Analyzed by Genome Sequencing, Transcriptome Profiling and Co-infection with Leishmania donovani.</title>
        <authorList>
            <person name="Kraeva N."/>
            <person name="Butenko A."/>
            <person name="Hlavacova J."/>
            <person name="Kostygov A."/>
            <person name="Myskova J."/>
            <person name="Grybchuk D."/>
            <person name="Lestinova T."/>
            <person name="Votypka J."/>
            <person name="Volf P."/>
            <person name="Opperdoes F."/>
            <person name="Flegontov P."/>
            <person name="Lukes J."/>
            <person name="Yurchenko V."/>
        </authorList>
    </citation>
    <scope>NUCLEOTIDE SEQUENCE [LARGE SCALE GENOMIC DNA]</scope>
    <source>
        <strain evidence="1 2">ATCC 30220</strain>
    </source>
</reference>
<dbReference type="OMA" id="EMCNEMN"/>
<sequence>MARIAARIPPAGVSGSQLKALLEDEFPAFSPTLIGAMTLKEAVLQHPDLFQIEEGNNLQSKWYVRPTRNHKLSDAAPPLSPSAQTQAALQKIQQFLSLRVRQGRTSYTTLENVMAHTDLDNTAIVDELLLHTNHGLDVQAGVRIKPKRIPRSIVAFVDGDALPAVAVDEMCNEMNVLKDSSTVMIVRQRGSHALSSVDIICPDVIPTYLCIEKHARELRMRKPDVRHDVLYMCSAAQFQTYAEHVAPLNPFPDADVFVCCPSKVALVQPKEIVPFV</sequence>
<evidence type="ECO:0000313" key="2">
    <source>
        <dbReference type="Proteomes" id="UP000038009"/>
    </source>
</evidence>
<name>A0A0N1PB90_LEPSE</name>
<dbReference type="CDD" id="cd23743">
    <property type="entry name" value="RESC18"/>
    <property type="match status" value="1"/>
</dbReference>
<keyword evidence="2" id="KW-1185">Reference proteome</keyword>
<dbReference type="Proteomes" id="UP000038009">
    <property type="component" value="Unassembled WGS sequence"/>
</dbReference>
<dbReference type="AlphaFoldDB" id="A0A0N1PB90"/>
<organism evidence="1 2">
    <name type="scientific">Leptomonas seymouri</name>
    <dbReference type="NCBI Taxonomy" id="5684"/>
    <lineage>
        <taxon>Eukaryota</taxon>
        <taxon>Discoba</taxon>
        <taxon>Euglenozoa</taxon>
        <taxon>Kinetoplastea</taxon>
        <taxon>Metakinetoplastina</taxon>
        <taxon>Trypanosomatida</taxon>
        <taxon>Trypanosomatidae</taxon>
        <taxon>Leishmaniinae</taxon>
        <taxon>Leptomonas</taxon>
    </lineage>
</organism>
<dbReference type="EMBL" id="LJSK01000370">
    <property type="protein sequence ID" value="KPI83475.1"/>
    <property type="molecule type" value="Genomic_DNA"/>
</dbReference>
<dbReference type="VEuPathDB" id="TriTrypDB:Lsey_0370_0080"/>